<organism evidence="2">
    <name type="scientific">Arundo donax</name>
    <name type="common">Giant reed</name>
    <name type="synonym">Donax arundinaceus</name>
    <dbReference type="NCBI Taxonomy" id="35708"/>
    <lineage>
        <taxon>Eukaryota</taxon>
        <taxon>Viridiplantae</taxon>
        <taxon>Streptophyta</taxon>
        <taxon>Embryophyta</taxon>
        <taxon>Tracheophyta</taxon>
        <taxon>Spermatophyta</taxon>
        <taxon>Magnoliopsida</taxon>
        <taxon>Liliopsida</taxon>
        <taxon>Poales</taxon>
        <taxon>Poaceae</taxon>
        <taxon>PACMAD clade</taxon>
        <taxon>Arundinoideae</taxon>
        <taxon>Arundineae</taxon>
        <taxon>Arundo</taxon>
    </lineage>
</organism>
<reference evidence="2" key="2">
    <citation type="journal article" date="2015" name="Data Brief">
        <title>Shoot transcriptome of the giant reed, Arundo donax.</title>
        <authorList>
            <person name="Barrero R.A."/>
            <person name="Guerrero F.D."/>
            <person name="Moolhuijzen P."/>
            <person name="Goolsby J.A."/>
            <person name="Tidwell J."/>
            <person name="Bellgard S.E."/>
            <person name="Bellgard M.I."/>
        </authorList>
    </citation>
    <scope>NUCLEOTIDE SEQUENCE</scope>
    <source>
        <tissue evidence="2">Shoot tissue taken approximately 20 cm above the soil surface</tissue>
    </source>
</reference>
<sequence>MSNVTMFDHHVQLWIRWLCLQLLTYVNYACSLTVLVLYLV</sequence>
<accession>A0A0A9GN66</accession>
<keyword evidence="1" id="KW-0472">Membrane</keyword>
<reference evidence="2" key="1">
    <citation type="submission" date="2014-09" db="EMBL/GenBank/DDBJ databases">
        <authorList>
            <person name="Magalhaes I.L.F."/>
            <person name="Oliveira U."/>
            <person name="Santos F.R."/>
            <person name="Vidigal T.H.D.A."/>
            <person name="Brescovit A.D."/>
            <person name="Santos A.J."/>
        </authorList>
    </citation>
    <scope>NUCLEOTIDE SEQUENCE</scope>
    <source>
        <tissue evidence="2">Shoot tissue taken approximately 20 cm above the soil surface</tissue>
    </source>
</reference>
<proteinExistence type="predicted"/>
<keyword evidence="1" id="KW-1133">Transmembrane helix</keyword>
<protein>
    <submittedName>
        <fullName evidence="2">Uncharacterized protein</fullName>
    </submittedName>
</protein>
<name>A0A0A9GN66_ARUDO</name>
<evidence type="ECO:0000256" key="1">
    <source>
        <dbReference type="SAM" id="Phobius"/>
    </source>
</evidence>
<evidence type="ECO:0000313" key="2">
    <source>
        <dbReference type="EMBL" id="JAE24869.1"/>
    </source>
</evidence>
<dbReference type="AlphaFoldDB" id="A0A0A9GN66"/>
<feature type="transmembrane region" description="Helical" evidence="1">
    <location>
        <begin position="14"/>
        <end position="39"/>
    </location>
</feature>
<dbReference type="EMBL" id="GBRH01173027">
    <property type="protein sequence ID" value="JAE24869.1"/>
    <property type="molecule type" value="Transcribed_RNA"/>
</dbReference>
<keyword evidence="1" id="KW-0812">Transmembrane</keyword>